<name>A0A451BM05_9GAMM</name>
<dbReference type="EMBL" id="CAADHB010000042">
    <property type="protein sequence ID" value="VFK79268.1"/>
    <property type="molecule type" value="Genomic_DNA"/>
</dbReference>
<evidence type="ECO:0000313" key="1">
    <source>
        <dbReference type="EMBL" id="VFK79268.1"/>
    </source>
</evidence>
<proteinExistence type="predicted"/>
<gene>
    <name evidence="1" type="ORF">BECKSD772D_GA0070982_104222</name>
</gene>
<dbReference type="AlphaFoldDB" id="A0A451BM05"/>
<organism evidence="1">
    <name type="scientific">Candidatus Kentrum sp. SD</name>
    <dbReference type="NCBI Taxonomy" id="2126332"/>
    <lineage>
        <taxon>Bacteria</taxon>
        <taxon>Pseudomonadati</taxon>
        <taxon>Pseudomonadota</taxon>
        <taxon>Gammaproteobacteria</taxon>
        <taxon>Candidatus Kentrum</taxon>
    </lineage>
</organism>
<reference evidence="1" key="1">
    <citation type="submission" date="2019-02" db="EMBL/GenBank/DDBJ databases">
        <authorList>
            <person name="Gruber-Vodicka R. H."/>
            <person name="Seah K. B. B."/>
        </authorList>
    </citation>
    <scope>NUCLEOTIDE SEQUENCE</scope>
    <source>
        <strain evidence="1">BECK_S127</strain>
    </source>
</reference>
<sequence length="75" mass="7790">MNIVALCASSDVAIPGAGSRHSLSGSGARDGNHRMDLVLQITNDLSSPSLREGSCASKTSVYAELGVQDFPRGEK</sequence>
<accession>A0A451BM05</accession>
<protein>
    <submittedName>
        <fullName evidence="1">Uncharacterized protein</fullName>
    </submittedName>
</protein>